<name>A0AAE1D4F2_9GAST</name>
<comment type="caution">
    <text evidence="1">The sequence shown here is derived from an EMBL/GenBank/DDBJ whole genome shotgun (WGS) entry which is preliminary data.</text>
</comment>
<gene>
    <name evidence="1" type="ORF">RRG08_033003</name>
</gene>
<dbReference type="Proteomes" id="UP001283361">
    <property type="component" value="Unassembled WGS sequence"/>
</dbReference>
<reference evidence="1" key="1">
    <citation type="journal article" date="2023" name="G3 (Bethesda)">
        <title>A reference genome for the long-term kleptoplast-retaining sea slug Elysia crispata morphotype clarki.</title>
        <authorList>
            <person name="Eastman K.E."/>
            <person name="Pendleton A.L."/>
            <person name="Shaikh M.A."/>
            <person name="Suttiyut T."/>
            <person name="Ogas R."/>
            <person name="Tomko P."/>
            <person name="Gavelis G."/>
            <person name="Widhalm J.R."/>
            <person name="Wisecaver J.H."/>
        </authorList>
    </citation>
    <scope>NUCLEOTIDE SEQUENCE</scope>
    <source>
        <strain evidence="1">ECLA1</strain>
    </source>
</reference>
<protein>
    <submittedName>
        <fullName evidence="1">Uncharacterized protein</fullName>
    </submittedName>
</protein>
<proteinExistence type="predicted"/>
<sequence>MWPAQLTRLWSVAAGDCPDSMAASLKCRNAVMVILQERIRLEAKFQRHVRFESTRSHISSGFDNFVGLLSRVSLLSTIASLAPD</sequence>
<dbReference type="EMBL" id="JAWDGP010005555">
    <property type="protein sequence ID" value="KAK3756118.1"/>
    <property type="molecule type" value="Genomic_DNA"/>
</dbReference>
<dbReference type="AlphaFoldDB" id="A0AAE1D4F2"/>
<keyword evidence="2" id="KW-1185">Reference proteome</keyword>
<accession>A0AAE1D4F2</accession>
<evidence type="ECO:0000313" key="1">
    <source>
        <dbReference type="EMBL" id="KAK3756118.1"/>
    </source>
</evidence>
<evidence type="ECO:0000313" key="2">
    <source>
        <dbReference type="Proteomes" id="UP001283361"/>
    </source>
</evidence>
<organism evidence="1 2">
    <name type="scientific">Elysia crispata</name>
    <name type="common">lettuce slug</name>
    <dbReference type="NCBI Taxonomy" id="231223"/>
    <lineage>
        <taxon>Eukaryota</taxon>
        <taxon>Metazoa</taxon>
        <taxon>Spiralia</taxon>
        <taxon>Lophotrochozoa</taxon>
        <taxon>Mollusca</taxon>
        <taxon>Gastropoda</taxon>
        <taxon>Heterobranchia</taxon>
        <taxon>Euthyneura</taxon>
        <taxon>Panpulmonata</taxon>
        <taxon>Sacoglossa</taxon>
        <taxon>Placobranchoidea</taxon>
        <taxon>Plakobranchidae</taxon>
        <taxon>Elysia</taxon>
    </lineage>
</organism>